<evidence type="ECO:0000256" key="7">
    <source>
        <dbReference type="PIRSR" id="PIRSR000137-1"/>
    </source>
</evidence>
<dbReference type="InterPro" id="IPR000172">
    <property type="entry name" value="GMC_OxRdtase_N"/>
</dbReference>
<dbReference type="PANTHER" id="PTHR11552">
    <property type="entry name" value="GLUCOSE-METHANOL-CHOLINE GMC OXIDOREDUCTASE"/>
    <property type="match status" value="1"/>
</dbReference>
<keyword evidence="5 8" id="KW-0274">FAD</keyword>
<keyword evidence="4" id="KW-0732">Signal</keyword>
<evidence type="ECO:0000256" key="8">
    <source>
        <dbReference type="PIRSR" id="PIRSR000137-2"/>
    </source>
</evidence>
<dbReference type="InterPro" id="IPR012132">
    <property type="entry name" value="GMC_OxRdtase"/>
</dbReference>
<dbReference type="PROSITE" id="PS00624">
    <property type="entry name" value="GMC_OXRED_2"/>
    <property type="match status" value="1"/>
</dbReference>
<dbReference type="InterPro" id="IPR036188">
    <property type="entry name" value="FAD/NAD-bd_sf"/>
</dbReference>
<evidence type="ECO:0000256" key="2">
    <source>
        <dbReference type="ARBA" id="ARBA00010790"/>
    </source>
</evidence>
<feature type="binding site" evidence="8">
    <location>
        <position position="235"/>
    </location>
    <ligand>
        <name>FAD</name>
        <dbReference type="ChEBI" id="CHEBI:57692"/>
    </ligand>
</feature>
<name>A0A165KTU4_9APHY</name>
<keyword evidence="6" id="KW-0560">Oxidoreductase</keyword>
<comment type="cofactor">
    <cofactor evidence="1 8">
        <name>FAD</name>
        <dbReference type="ChEBI" id="CHEBI:57692"/>
    </cofactor>
</comment>
<dbReference type="EMBL" id="KV429172">
    <property type="protein sequence ID" value="KZT63567.1"/>
    <property type="molecule type" value="Genomic_DNA"/>
</dbReference>
<feature type="active site" description="Proton acceptor" evidence="7">
    <location>
        <position position="577"/>
    </location>
</feature>
<gene>
    <name evidence="10" type="ORF">DAEQUDRAFT_770486</name>
</gene>
<dbReference type="Proteomes" id="UP000076727">
    <property type="component" value="Unassembled WGS sequence"/>
</dbReference>
<dbReference type="SUPFAM" id="SSF54373">
    <property type="entry name" value="FAD-linked reductases, C-terminal domain"/>
    <property type="match status" value="1"/>
</dbReference>
<evidence type="ECO:0000256" key="3">
    <source>
        <dbReference type="ARBA" id="ARBA00022630"/>
    </source>
</evidence>
<dbReference type="Pfam" id="PF05199">
    <property type="entry name" value="GMC_oxred_C"/>
    <property type="match status" value="1"/>
</dbReference>
<evidence type="ECO:0000259" key="9">
    <source>
        <dbReference type="PROSITE" id="PS00624"/>
    </source>
</evidence>
<comment type="similarity">
    <text evidence="2">Belongs to the GMC oxidoreductase family.</text>
</comment>
<evidence type="ECO:0000313" key="10">
    <source>
        <dbReference type="EMBL" id="KZT63567.1"/>
    </source>
</evidence>
<dbReference type="PIRSF" id="PIRSF000137">
    <property type="entry name" value="Alcohol_oxidase"/>
    <property type="match status" value="1"/>
</dbReference>
<dbReference type="OrthoDB" id="269227at2759"/>
<evidence type="ECO:0000256" key="6">
    <source>
        <dbReference type="ARBA" id="ARBA00023002"/>
    </source>
</evidence>
<sequence>MLVDAAQVANKTFDYIVVGGGTAGLVVASRLSEDASVSVLVLEAGEANVDDRTILLPGQAALQMNNPKYDWAFKTVKQERSNGREYAWPRGKGLGGSSGTNFMLYNKPAREYLDAFEQLGNEGWNWESFDKYSKRAERFTAPDHDLDVLTYDLKCHGTSGPLQISFPALISQLERRFVKAMQTFGIDRIPDATNGASVTAATLDPVTHLRSYATTAYFVPNVARENLHVLVSAHVASIVSTRNADGTATATGVTFIHGGTTWTVHVGKEVCLSAGAIMSPQILELSGIGDPDVLKQAGVDVKIDLPGVGTNVQEHLWSGVIYRVKEPVVDGRPVTTVDPIMVPEEAPKHVALHPSGKGALNVLTTSMTFLPLNSICVDAVKLQQTLSETIRAGIARGAYPSGLRKQYELQLKHIRDRVPSLEVMLVPRPIVRPEKPVAGKQHVTLGFALNSPFSRGTIHIGSNDPLKHPVINPNLYDEPYDIQSMVELVKFNRRLAQTSPFKETLAEEVVPGPSVEGDEQIANWLKDIVNTTYHTTGTCSMLPLEDGGVVDSKLKVYHTTNIRVADLSIAPINIGSHTQSLAYAIGEQAADIIKGLA</sequence>
<dbReference type="AlphaFoldDB" id="A0A165KTU4"/>
<feature type="domain" description="Glucose-methanol-choline oxidoreductase N-terminal" evidence="9">
    <location>
        <begin position="275"/>
        <end position="289"/>
    </location>
</feature>
<dbReference type="PANTHER" id="PTHR11552:SF201">
    <property type="entry name" value="GLUCOSE-METHANOL-CHOLINE OXIDOREDUCTASE N-TERMINAL DOMAIN-CONTAINING PROTEIN"/>
    <property type="match status" value="1"/>
</dbReference>
<dbReference type="Gene3D" id="3.50.50.60">
    <property type="entry name" value="FAD/NAD(P)-binding domain"/>
    <property type="match status" value="1"/>
</dbReference>
<keyword evidence="3" id="KW-0285">Flavoprotein</keyword>
<evidence type="ECO:0000256" key="5">
    <source>
        <dbReference type="ARBA" id="ARBA00022827"/>
    </source>
</evidence>
<accession>A0A165KTU4</accession>
<dbReference type="STRING" id="1314783.A0A165KTU4"/>
<reference evidence="10 11" key="1">
    <citation type="journal article" date="2016" name="Mol. Biol. Evol.">
        <title>Comparative Genomics of Early-Diverging Mushroom-Forming Fungi Provides Insights into the Origins of Lignocellulose Decay Capabilities.</title>
        <authorList>
            <person name="Nagy L.G."/>
            <person name="Riley R."/>
            <person name="Tritt A."/>
            <person name="Adam C."/>
            <person name="Daum C."/>
            <person name="Floudas D."/>
            <person name="Sun H."/>
            <person name="Yadav J.S."/>
            <person name="Pangilinan J."/>
            <person name="Larsson K.H."/>
            <person name="Matsuura K."/>
            <person name="Barry K."/>
            <person name="Labutti K."/>
            <person name="Kuo R."/>
            <person name="Ohm R.A."/>
            <person name="Bhattacharya S.S."/>
            <person name="Shirouzu T."/>
            <person name="Yoshinaga Y."/>
            <person name="Martin F.M."/>
            <person name="Grigoriev I.V."/>
            <person name="Hibbett D.S."/>
        </authorList>
    </citation>
    <scope>NUCLEOTIDE SEQUENCE [LARGE SCALE GENOMIC DNA]</scope>
    <source>
        <strain evidence="10 11">L-15889</strain>
    </source>
</reference>
<dbReference type="SUPFAM" id="SSF51905">
    <property type="entry name" value="FAD/NAD(P)-binding domain"/>
    <property type="match status" value="1"/>
</dbReference>
<dbReference type="InterPro" id="IPR007867">
    <property type="entry name" value="GMC_OxRtase_C"/>
</dbReference>
<dbReference type="Pfam" id="PF00732">
    <property type="entry name" value="GMC_oxred_N"/>
    <property type="match status" value="1"/>
</dbReference>
<keyword evidence="11" id="KW-1185">Reference proteome</keyword>
<dbReference type="Gene3D" id="3.30.560.10">
    <property type="entry name" value="Glucose Oxidase, domain 3"/>
    <property type="match status" value="1"/>
</dbReference>
<evidence type="ECO:0000256" key="4">
    <source>
        <dbReference type="ARBA" id="ARBA00022729"/>
    </source>
</evidence>
<feature type="active site" description="Proton donor" evidence="7">
    <location>
        <position position="534"/>
    </location>
</feature>
<evidence type="ECO:0000313" key="11">
    <source>
        <dbReference type="Proteomes" id="UP000076727"/>
    </source>
</evidence>
<dbReference type="GO" id="GO:0050660">
    <property type="term" value="F:flavin adenine dinucleotide binding"/>
    <property type="evidence" value="ECO:0007669"/>
    <property type="project" value="InterPro"/>
</dbReference>
<proteinExistence type="inferred from homology"/>
<protein>
    <submittedName>
        <fullName evidence="10">GMC oxidoreductase</fullName>
    </submittedName>
</protein>
<organism evidence="10 11">
    <name type="scientific">Daedalea quercina L-15889</name>
    <dbReference type="NCBI Taxonomy" id="1314783"/>
    <lineage>
        <taxon>Eukaryota</taxon>
        <taxon>Fungi</taxon>
        <taxon>Dikarya</taxon>
        <taxon>Basidiomycota</taxon>
        <taxon>Agaricomycotina</taxon>
        <taxon>Agaricomycetes</taxon>
        <taxon>Polyporales</taxon>
        <taxon>Fomitopsis</taxon>
    </lineage>
</organism>
<dbReference type="GO" id="GO:0016614">
    <property type="term" value="F:oxidoreductase activity, acting on CH-OH group of donors"/>
    <property type="evidence" value="ECO:0007669"/>
    <property type="project" value="InterPro"/>
</dbReference>
<evidence type="ECO:0000256" key="1">
    <source>
        <dbReference type="ARBA" id="ARBA00001974"/>
    </source>
</evidence>